<organism evidence="2 3">
    <name type="scientific">Dyella dinghuensis</name>
    <dbReference type="NCBI Taxonomy" id="1920169"/>
    <lineage>
        <taxon>Bacteria</taxon>
        <taxon>Pseudomonadati</taxon>
        <taxon>Pseudomonadota</taxon>
        <taxon>Gammaproteobacteria</taxon>
        <taxon>Lysobacterales</taxon>
        <taxon>Rhodanobacteraceae</taxon>
        <taxon>Dyella</taxon>
    </lineage>
</organism>
<dbReference type="OrthoDB" id="121588at2"/>
<dbReference type="InterPro" id="IPR041581">
    <property type="entry name" value="Glyoxalase_6"/>
</dbReference>
<dbReference type="RefSeq" id="WP_126673235.1">
    <property type="nucleotide sequence ID" value="NZ_RYZR01000005.1"/>
</dbReference>
<gene>
    <name evidence="2" type="ORF">EKH79_07765</name>
</gene>
<accession>A0A432LTL7</accession>
<evidence type="ECO:0000313" key="3">
    <source>
        <dbReference type="Proteomes" id="UP000267077"/>
    </source>
</evidence>
<dbReference type="SUPFAM" id="SSF54593">
    <property type="entry name" value="Glyoxalase/Bleomycin resistance protein/Dihydroxybiphenyl dioxygenase"/>
    <property type="match status" value="1"/>
</dbReference>
<sequence>MTNGFRSSRDIIIRTEDWDAAVRFYATSLGLEIVQRSENMVGFEAGAFRLYIERGKSHGPVFEFLVPDVQAAKERLLAAGCTLLEENPAVPRCYVRDPFGMTYNIGLLDASAT</sequence>
<dbReference type="InterPro" id="IPR029068">
    <property type="entry name" value="Glyas_Bleomycin-R_OHBP_Dase"/>
</dbReference>
<dbReference type="Proteomes" id="UP000267077">
    <property type="component" value="Unassembled WGS sequence"/>
</dbReference>
<name>A0A432LTL7_9GAMM</name>
<reference evidence="2 3" key="1">
    <citation type="submission" date="2018-12" db="EMBL/GenBank/DDBJ databases">
        <title>Dyella dinghuensis sp. nov. DHOA06 and Dyella choica sp. nov. 4M-K27, isolated from forest soil.</title>
        <authorList>
            <person name="Qiu L.-H."/>
            <person name="Gao Z.-H."/>
        </authorList>
    </citation>
    <scope>NUCLEOTIDE SEQUENCE [LARGE SCALE GENOMIC DNA]</scope>
    <source>
        <strain evidence="2 3">DHOA06</strain>
    </source>
</reference>
<proteinExistence type="predicted"/>
<dbReference type="Gene3D" id="3.10.180.10">
    <property type="entry name" value="2,3-Dihydroxybiphenyl 1,2-Dioxygenase, domain 1"/>
    <property type="match status" value="1"/>
</dbReference>
<keyword evidence="3" id="KW-1185">Reference proteome</keyword>
<comment type="caution">
    <text evidence="2">The sequence shown here is derived from an EMBL/GenBank/DDBJ whole genome shotgun (WGS) entry which is preliminary data.</text>
</comment>
<dbReference type="Pfam" id="PF18029">
    <property type="entry name" value="Glyoxalase_6"/>
    <property type="match status" value="1"/>
</dbReference>
<dbReference type="AlphaFoldDB" id="A0A432LTL7"/>
<protein>
    <recommendedName>
        <fullName evidence="1">Glyoxalase-like domain-containing protein</fullName>
    </recommendedName>
</protein>
<dbReference type="EMBL" id="RYZR01000005">
    <property type="protein sequence ID" value="RUL63954.1"/>
    <property type="molecule type" value="Genomic_DNA"/>
</dbReference>
<evidence type="ECO:0000259" key="1">
    <source>
        <dbReference type="Pfam" id="PF18029"/>
    </source>
</evidence>
<feature type="domain" description="Glyoxalase-like" evidence="1">
    <location>
        <begin position="11"/>
        <end position="104"/>
    </location>
</feature>
<evidence type="ECO:0000313" key="2">
    <source>
        <dbReference type="EMBL" id="RUL63954.1"/>
    </source>
</evidence>